<feature type="non-terminal residue" evidence="1">
    <location>
        <position position="1"/>
    </location>
</feature>
<organism evidence="1 2">
    <name type="scientific">Linnemannia gamsii</name>
    <dbReference type="NCBI Taxonomy" id="64522"/>
    <lineage>
        <taxon>Eukaryota</taxon>
        <taxon>Fungi</taxon>
        <taxon>Fungi incertae sedis</taxon>
        <taxon>Mucoromycota</taxon>
        <taxon>Mortierellomycotina</taxon>
        <taxon>Mortierellomycetes</taxon>
        <taxon>Mortierellales</taxon>
        <taxon>Mortierellaceae</taxon>
        <taxon>Linnemannia</taxon>
    </lineage>
</organism>
<comment type="caution">
    <text evidence="1">The sequence shown here is derived from an EMBL/GenBank/DDBJ whole genome shotgun (WGS) entry which is preliminary data.</text>
</comment>
<evidence type="ECO:0000313" key="2">
    <source>
        <dbReference type="Proteomes" id="UP000823405"/>
    </source>
</evidence>
<dbReference type="AlphaFoldDB" id="A0A9P6UFE4"/>
<name>A0A9P6UFE4_9FUNG</name>
<accession>A0A9P6UFE4</accession>
<protein>
    <submittedName>
        <fullName evidence="1">Uncharacterized protein</fullName>
    </submittedName>
</protein>
<proteinExistence type="predicted"/>
<dbReference type="EMBL" id="JAAAIN010003072">
    <property type="protein sequence ID" value="KAG0287966.1"/>
    <property type="molecule type" value="Genomic_DNA"/>
</dbReference>
<gene>
    <name evidence="1" type="ORF">BGZ97_006943</name>
</gene>
<evidence type="ECO:0000313" key="1">
    <source>
        <dbReference type="EMBL" id="KAG0287966.1"/>
    </source>
</evidence>
<sequence>LFREATQALHALTEQRLKLSSMMVQATIACPRQSVELFQVAEDITDWIVELSRYTKERVDGIGRR</sequence>
<reference evidence="1" key="1">
    <citation type="journal article" date="2020" name="Fungal Divers.">
        <title>Resolving the Mortierellaceae phylogeny through synthesis of multi-gene phylogenetics and phylogenomics.</title>
        <authorList>
            <person name="Vandepol N."/>
            <person name="Liber J."/>
            <person name="Desiro A."/>
            <person name="Na H."/>
            <person name="Kennedy M."/>
            <person name="Barry K."/>
            <person name="Grigoriev I.V."/>
            <person name="Miller A.N."/>
            <person name="O'Donnell K."/>
            <person name="Stajich J.E."/>
            <person name="Bonito G."/>
        </authorList>
    </citation>
    <scope>NUCLEOTIDE SEQUENCE</scope>
    <source>
        <strain evidence="1">NVP60</strain>
    </source>
</reference>
<dbReference type="Proteomes" id="UP000823405">
    <property type="component" value="Unassembled WGS sequence"/>
</dbReference>
<keyword evidence="2" id="KW-1185">Reference proteome</keyword>